<proteinExistence type="predicted"/>
<accession>A0ABY4MJ06</accession>
<dbReference type="Proteomes" id="UP000830115">
    <property type="component" value="Chromosome"/>
</dbReference>
<dbReference type="EMBL" id="CP086322">
    <property type="protein sequence ID" value="UQA96704.1"/>
    <property type="molecule type" value="Genomic_DNA"/>
</dbReference>
<reference evidence="2" key="1">
    <citation type="submission" date="2021-10" db="EMBL/GenBank/DDBJ databases">
        <title>Streptomyces nigrumlapis sp.nov.,an antimicrobial producing actinobacterium isolated from Black Gobi rocks.</title>
        <authorList>
            <person name="Wen Y."/>
            <person name="Zhang W."/>
            <person name="Liu X.G."/>
        </authorList>
    </citation>
    <scope>NUCLEOTIDE SEQUENCE</scope>
    <source>
        <strain evidence="2">ST13-2-2</strain>
    </source>
</reference>
<evidence type="ECO:0000313" key="2">
    <source>
        <dbReference type="EMBL" id="UQA96704.1"/>
    </source>
</evidence>
<protein>
    <submittedName>
        <fullName evidence="2">Uncharacterized protein</fullName>
    </submittedName>
</protein>
<evidence type="ECO:0000256" key="1">
    <source>
        <dbReference type="SAM" id="SignalP"/>
    </source>
</evidence>
<name>A0ABY4MJ06_9ACTN</name>
<sequence length="173" mass="18213">MLCSKNALRTGVIATAAAVTALLAPQASAADVPVVPVAKNANAQTKAIARANPQIVSAAATVCGSGYELSRATPLPKGIDPAKRHATLFSYTKGGNDYGCSIMDNNLGAARHMKLKVCNWQGTACDTDEGNFSQYAGPVYTSNPVCAPVTGQMWFTDGTLNVNYRSEYEYLCN</sequence>
<organism evidence="2 3">
    <name type="scientific">Streptomyces halobius</name>
    <dbReference type="NCBI Taxonomy" id="2879846"/>
    <lineage>
        <taxon>Bacteria</taxon>
        <taxon>Bacillati</taxon>
        <taxon>Actinomycetota</taxon>
        <taxon>Actinomycetes</taxon>
        <taxon>Kitasatosporales</taxon>
        <taxon>Streptomycetaceae</taxon>
        <taxon>Streptomyces</taxon>
    </lineage>
</organism>
<feature type="signal peptide" evidence="1">
    <location>
        <begin position="1"/>
        <end position="29"/>
    </location>
</feature>
<gene>
    <name evidence="2" type="ORF">K9S39_36870</name>
</gene>
<keyword evidence="3" id="KW-1185">Reference proteome</keyword>
<dbReference type="RefSeq" id="WP_248867627.1">
    <property type="nucleotide sequence ID" value="NZ_CP086322.1"/>
</dbReference>
<evidence type="ECO:0000313" key="3">
    <source>
        <dbReference type="Proteomes" id="UP000830115"/>
    </source>
</evidence>
<feature type="chain" id="PRO_5045857671" evidence="1">
    <location>
        <begin position="30"/>
        <end position="173"/>
    </location>
</feature>
<keyword evidence="1" id="KW-0732">Signal</keyword>